<gene>
    <name evidence="8" type="ORF">L198_03081</name>
</gene>
<protein>
    <submittedName>
        <fullName evidence="8">White collar 2 protein</fullName>
    </submittedName>
</protein>
<dbReference type="SUPFAM" id="SSF55785">
    <property type="entry name" value="PYP-like sensor domain (PAS domain)"/>
    <property type="match status" value="1"/>
</dbReference>
<evidence type="ECO:0000313" key="8">
    <source>
        <dbReference type="EMBL" id="ODO00754.1"/>
    </source>
</evidence>
<dbReference type="Pfam" id="PF00320">
    <property type="entry name" value="GATA"/>
    <property type="match status" value="1"/>
</dbReference>
<dbReference type="InterPro" id="IPR013088">
    <property type="entry name" value="Znf_NHR/GATA"/>
</dbReference>
<feature type="region of interest" description="Disordered" evidence="5">
    <location>
        <begin position="278"/>
        <end position="338"/>
    </location>
</feature>
<dbReference type="PROSITE" id="PS00344">
    <property type="entry name" value="GATA_ZN_FINGER_1"/>
    <property type="match status" value="1"/>
</dbReference>
<dbReference type="GO" id="GO:0043565">
    <property type="term" value="F:sequence-specific DNA binding"/>
    <property type="evidence" value="ECO:0007669"/>
    <property type="project" value="InterPro"/>
</dbReference>
<dbReference type="GeneID" id="30192294"/>
<name>A0A1E3JIP5_9TREE</name>
<evidence type="ECO:0000259" key="7">
    <source>
        <dbReference type="PROSITE" id="PS50114"/>
    </source>
</evidence>
<evidence type="ECO:0000259" key="6">
    <source>
        <dbReference type="PROSITE" id="PS50112"/>
    </source>
</evidence>
<feature type="domain" description="GATA-type" evidence="7">
    <location>
        <begin position="348"/>
        <end position="375"/>
    </location>
</feature>
<organism evidence="8 9">
    <name type="scientific">Cryptococcus wingfieldii CBS 7118</name>
    <dbReference type="NCBI Taxonomy" id="1295528"/>
    <lineage>
        <taxon>Eukaryota</taxon>
        <taxon>Fungi</taxon>
        <taxon>Dikarya</taxon>
        <taxon>Basidiomycota</taxon>
        <taxon>Agaricomycotina</taxon>
        <taxon>Tremellomycetes</taxon>
        <taxon>Tremellales</taxon>
        <taxon>Cryptococcaceae</taxon>
        <taxon>Cryptococcus</taxon>
    </lineage>
</organism>
<proteinExistence type="predicted"/>
<dbReference type="GO" id="GO:0008270">
    <property type="term" value="F:zinc ion binding"/>
    <property type="evidence" value="ECO:0007669"/>
    <property type="project" value="UniProtKB-KW"/>
</dbReference>
<dbReference type="CDD" id="cd00130">
    <property type="entry name" value="PAS"/>
    <property type="match status" value="1"/>
</dbReference>
<dbReference type="RefSeq" id="XP_019032946.1">
    <property type="nucleotide sequence ID" value="XM_019175214.1"/>
</dbReference>
<reference evidence="8 9" key="1">
    <citation type="submission" date="2016-06" db="EMBL/GenBank/DDBJ databases">
        <title>Evolution of pathogenesis and genome organization in the Tremellales.</title>
        <authorList>
            <person name="Cuomo C."/>
            <person name="Litvintseva A."/>
            <person name="Heitman J."/>
            <person name="Chen Y."/>
            <person name="Sun S."/>
            <person name="Springer D."/>
            <person name="Dromer F."/>
            <person name="Young S."/>
            <person name="Zeng Q."/>
            <person name="Chapman S."/>
            <person name="Gujja S."/>
            <person name="Saif S."/>
            <person name="Birren B."/>
        </authorList>
    </citation>
    <scope>NUCLEOTIDE SEQUENCE [LARGE SCALE GENOMIC DNA]</scope>
    <source>
        <strain evidence="8 9">CBS 7118</strain>
    </source>
</reference>
<accession>A0A1E3JIP5</accession>
<dbReference type="PANTHER" id="PTHR45658:SF18">
    <property type="entry name" value="PROTEIN GAT2"/>
    <property type="match status" value="1"/>
</dbReference>
<dbReference type="InterPro" id="IPR000679">
    <property type="entry name" value="Znf_GATA"/>
</dbReference>
<dbReference type="Gene3D" id="3.30.450.20">
    <property type="entry name" value="PAS domain"/>
    <property type="match status" value="1"/>
</dbReference>
<dbReference type="OrthoDB" id="2162994at2759"/>
<keyword evidence="1" id="KW-0479">Metal-binding</keyword>
<dbReference type="InterPro" id="IPR051140">
    <property type="entry name" value="GATA_TF"/>
</dbReference>
<keyword evidence="2 4" id="KW-0863">Zinc-finger</keyword>
<dbReference type="SUPFAM" id="SSF57716">
    <property type="entry name" value="Glucocorticoid receptor-like (DNA-binding domain)"/>
    <property type="match status" value="1"/>
</dbReference>
<dbReference type="InterPro" id="IPR035965">
    <property type="entry name" value="PAS-like_dom_sf"/>
</dbReference>
<sequence>MSLLAASLAGAKYQVSTNEERESSTNGAAEFQRRKKWPEVLLKELVGCAVFCIKPSLSPDSQQFQNGEAWSWRTVYASPSVTEMLGKRPNELEGKDFLDLVLSHDRPQLESFFNTLLAPPLLNINPQTISPLTSTYLGESHTTYIRMSSRAPPISRSNSGTNSGYNSGSSYYGTPSGSGRVEPVVWEIKGHATGIGEDLTEGSGGGDTLRMGADGTVIPGAGAESSGKHKAIWLMGRRVGEGATDEQQSHDAFMEVKLENERLQAELRDLQIEYGVDPSERLYRGGDAGSDASSPRSDTTEPVTDVKRKGKAGRPPKSGIKPSALGSAKKQKAAGRDGVKDGETMYVCVTCGRTDSPEWRKGPLGPKTLCNACGLRWAKRNGANNKKPPKP</sequence>
<feature type="domain" description="PAS" evidence="6">
    <location>
        <begin position="75"/>
        <end position="120"/>
    </location>
</feature>
<dbReference type="EMBL" id="AWGH01000007">
    <property type="protein sequence ID" value="ODO00754.1"/>
    <property type="molecule type" value="Genomic_DNA"/>
</dbReference>
<dbReference type="CDD" id="cd00202">
    <property type="entry name" value="ZnF_GATA"/>
    <property type="match status" value="1"/>
</dbReference>
<evidence type="ECO:0000313" key="9">
    <source>
        <dbReference type="Proteomes" id="UP000094819"/>
    </source>
</evidence>
<feature type="compositionally biased region" description="Polar residues" evidence="5">
    <location>
        <begin position="291"/>
        <end position="302"/>
    </location>
</feature>
<comment type="caution">
    <text evidence="8">The sequence shown here is derived from an EMBL/GenBank/DDBJ whole genome shotgun (WGS) entry which is preliminary data.</text>
</comment>
<evidence type="ECO:0000256" key="3">
    <source>
        <dbReference type="ARBA" id="ARBA00022833"/>
    </source>
</evidence>
<evidence type="ECO:0000256" key="2">
    <source>
        <dbReference type="ARBA" id="ARBA00022771"/>
    </source>
</evidence>
<dbReference type="PROSITE" id="PS50114">
    <property type="entry name" value="GATA_ZN_FINGER_2"/>
    <property type="match status" value="1"/>
</dbReference>
<evidence type="ECO:0000256" key="5">
    <source>
        <dbReference type="SAM" id="MobiDB-lite"/>
    </source>
</evidence>
<dbReference type="AlphaFoldDB" id="A0A1E3JIP5"/>
<dbReference type="InterPro" id="IPR000014">
    <property type="entry name" value="PAS"/>
</dbReference>
<dbReference type="Proteomes" id="UP000094819">
    <property type="component" value="Unassembled WGS sequence"/>
</dbReference>
<evidence type="ECO:0000256" key="4">
    <source>
        <dbReference type="PROSITE-ProRule" id="PRU00094"/>
    </source>
</evidence>
<evidence type="ECO:0000256" key="1">
    <source>
        <dbReference type="ARBA" id="ARBA00022723"/>
    </source>
</evidence>
<dbReference type="PROSITE" id="PS50112">
    <property type="entry name" value="PAS"/>
    <property type="match status" value="1"/>
</dbReference>
<dbReference type="GO" id="GO:0006355">
    <property type="term" value="P:regulation of DNA-templated transcription"/>
    <property type="evidence" value="ECO:0007669"/>
    <property type="project" value="InterPro"/>
</dbReference>
<keyword evidence="3" id="KW-0862">Zinc</keyword>
<dbReference type="Gene3D" id="3.30.50.10">
    <property type="entry name" value="Erythroid Transcription Factor GATA-1, subunit A"/>
    <property type="match status" value="1"/>
</dbReference>
<dbReference type="PANTHER" id="PTHR45658">
    <property type="entry name" value="GATA TRANSCRIPTION FACTOR"/>
    <property type="match status" value="1"/>
</dbReference>
<dbReference type="SMART" id="SM00401">
    <property type="entry name" value="ZnF_GATA"/>
    <property type="match status" value="1"/>
</dbReference>
<keyword evidence="9" id="KW-1185">Reference proteome</keyword>